<feature type="compositionally biased region" description="Polar residues" evidence="1">
    <location>
        <begin position="458"/>
        <end position="471"/>
    </location>
</feature>
<name>A0A2U1M7U3_ARTAN</name>
<feature type="region of interest" description="Disordered" evidence="1">
    <location>
        <begin position="116"/>
        <end position="153"/>
    </location>
</feature>
<protein>
    <submittedName>
        <fullName evidence="2">Ulp1 protease family, C-terminal catalytic domain-containing protein</fullName>
    </submittedName>
</protein>
<evidence type="ECO:0000256" key="1">
    <source>
        <dbReference type="SAM" id="MobiDB-lite"/>
    </source>
</evidence>
<dbReference type="Gene3D" id="3.40.395.10">
    <property type="entry name" value="Adenoviral Proteinase, Chain A"/>
    <property type="match status" value="2"/>
</dbReference>
<feature type="compositionally biased region" description="Basic and acidic residues" evidence="1">
    <location>
        <begin position="531"/>
        <end position="548"/>
    </location>
</feature>
<feature type="compositionally biased region" description="Basic and acidic residues" evidence="1">
    <location>
        <begin position="554"/>
        <end position="580"/>
    </location>
</feature>
<accession>A0A2U1M7U3</accession>
<sequence>MTLLYLDSTRCDAFPIQRQRPAIRGWKTILMKYREKIEIESGGFGLLPKEDDVYINSLQSKNFVEKIQRSFNNINLEMASISSSLKEGLSRFPLCDSLKKLLEEFKNGISSNAFMEEDDGCDDVDDLAENYTSKNSDESEEIRQKTDSDPDTCKEKDFLYKEMNDTIEKNQNNTSVVQEQVERNENSFQNCQMDEEQTVGEQDSVMTECEEEVRVGDSIGDVCDDVDDFAENYTSKNSDKSQAEANSPEKINAESQDRTQDESTNEVEKPIEDKSQHAEKEQEPLVEIEEPTKEHYVADTLNQENEGSISDQSERSKQDISTDVGKIEVNVEVNENDVVPPSVKEQNLVAEVSGGGDDKDPIEVEEQRDEKLETTEVVDSIMECGYSDVAPIADEVEVTKGSSKEGDVIHSSDVKVQKDEITEVTEANDSTKECDTNVTPMVEEQEIPAKSSIEESDATASETVMGNSNMEGQAVEKSIEERVTEPSEIVAEDSTTEEQVVADPSETKAEDSTMEDQVAGKQQEQEIDAESYFKEDEPKVPTETRADESNIPEKVTENKEVLDSITHEEKTNEEDKHEGRPPTQDSAQTFTPVNPKVTLSKDEKIVSRTLFAMTRPAWEPIFKSERGDFLFHFDMETMMPNLEISTNVIDVWSQILNVLELYKEDDRLPSRYFFKISGINPLYFIEKHTDEEKLQSFTKSVDESFRDDEKHLKSLETFDILFFPVCRENHLYLICADFINGSFRVIDNSSNGTDFEERYKSIPEEIFTPVNPKVTLSKDEKIISRTLFAMTGPAWEPIFKSERGDFLFHFDMETMTPNLEISTNVIDVWSKILNVLELYKEDDRLPSRYFFKISGINPLYFIEKHTDEEKLQSLMKSVDESFRDDEKHFKSLETFDILFFPVCRENHLYLICADFKNGSFRVIDNSSNGTDFEERYKSIPEEIKKVLVAYLDQVKHPKTERIRNTKPIRMQMKWRTKNNHVDCGVFLMLHMESYHGLKNWDCGLFLESDKQKRQLDLLRSKYAAKILLSDLNLIKNKFLKLVQVFEEKSENERKKMIDYAIVHRKERESS</sequence>
<feature type="compositionally biased region" description="Polar residues" evidence="1">
    <location>
        <begin position="300"/>
        <end position="311"/>
    </location>
</feature>
<keyword evidence="3" id="KW-1185">Reference proteome</keyword>
<organism evidence="2 3">
    <name type="scientific">Artemisia annua</name>
    <name type="common">Sweet wormwood</name>
    <dbReference type="NCBI Taxonomy" id="35608"/>
    <lineage>
        <taxon>Eukaryota</taxon>
        <taxon>Viridiplantae</taxon>
        <taxon>Streptophyta</taxon>
        <taxon>Embryophyta</taxon>
        <taxon>Tracheophyta</taxon>
        <taxon>Spermatophyta</taxon>
        <taxon>Magnoliopsida</taxon>
        <taxon>eudicotyledons</taxon>
        <taxon>Gunneridae</taxon>
        <taxon>Pentapetalae</taxon>
        <taxon>asterids</taxon>
        <taxon>campanulids</taxon>
        <taxon>Asterales</taxon>
        <taxon>Asteraceae</taxon>
        <taxon>Asteroideae</taxon>
        <taxon>Anthemideae</taxon>
        <taxon>Artemisiinae</taxon>
        <taxon>Artemisia</taxon>
    </lineage>
</organism>
<dbReference type="GO" id="GO:0006508">
    <property type="term" value="P:proteolysis"/>
    <property type="evidence" value="ECO:0007669"/>
    <property type="project" value="UniProtKB-KW"/>
</dbReference>
<feature type="compositionally biased region" description="Basic and acidic residues" evidence="1">
    <location>
        <begin position="251"/>
        <end position="283"/>
    </location>
</feature>
<reference evidence="2 3" key="1">
    <citation type="journal article" date="2018" name="Mol. Plant">
        <title>The genome of Artemisia annua provides insight into the evolution of Asteraceae family and artemisinin biosynthesis.</title>
        <authorList>
            <person name="Shen Q."/>
            <person name="Zhang L."/>
            <person name="Liao Z."/>
            <person name="Wang S."/>
            <person name="Yan T."/>
            <person name="Shi P."/>
            <person name="Liu M."/>
            <person name="Fu X."/>
            <person name="Pan Q."/>
            <person name="Wang Y."/>
            <person name="Lv Z."/>
            <person name="Lu X."/>
            <person name="Zhang F."/>
            <person name="Jiang W."/>
            <person name="Ma Y."/>
            <person name="Chen M."/>
            <person name="Hao X."/>
            <person name="Li L."/>
            <person name="Tang Y."/>
            <person name="Lv G."/>
            <person name="Zhou Y."/>
            <person name="Sun X."/>
            <person name="Brodelius P.E."/>
            <person name="Rose J.K.C."/>
            <person name="Tang K."/>
        </authorList>
    </citation>
    <scope>NUCLEOTIDE SEQUENCE [LARGE SCALE GENOMIC DNA]</scope>
    <source>
        <strain evidence="3">cv. Huhao1</strain>
        <tissue evidence="2">Leaf</tissue>
    </source>
</reference>
<feature type="compositionally biased region" description="Acidic residues" evidence="1">
    <location>
        <begin position="116"/>
        <end position="128"/>
    </location>
</feature>
<feature type="compositionally biased region" description="Basic and acidic residues" evidence="1">
    <location>
        <begin position="135"/>
        <end position="153"/>
    </location>
</feature>
<dbReference type="EMBL" id="PKPP01006212">
    <property type="protein sequence ID" value="PWA57294.1"/>
    <property type="molecule type" value="Genomic_DNA"/>
</dbReference>
<dbReference type="OrthoDB" id="1749240at2759"/>
<feature type="region of interest" description="Disordered" evidence="1">
    <location>
        <begin position="419"/>
        <end position="591"/>
    </location>
</feature>
<keyword evidence="2" id="KW-0378">Hydrolase</keyword>
<dbReference type="GO" id="GO:0008233">
    <property type="term" value="F:peptidase activity"/>
    <property type="evidence" value="ECO:0007669"/>
    <property type="project" value="UniProtKB-KW"/>
</dbReference>
<feature type="region of interest" description="Disordered" evidence="1">
    <location>
        <begin position="351"/>
        <end position="373"/>
    </location>
</feature>
<feature type="region of interest" description="Disordered" evidence="1">
    <location>
        <begin position="216"/>
        <end position="323"/>
    </location>
</feature>
<dbReference type="AlphaFoldDB" id="A0A2U1M7U3"/>
<proteinExistence type="predicted"/>
<comment type="caution">
    <text evidence="2">The sequence shown here is derived from an EMBL/GenBank/DDBJ whole genome shotgun (WGS) entry which is preliminary data.</text>
</comment>
<evidence type="ECO:0000313" key="2">
    <source>
        <dbReference type="EMBL" id="PWA57294.1"/>
    </source>
</evidence>
<evidence type="ECO:0000313" key="3">
    <source>
        <dbReference type="Proteomes" id="UP000245207"/>
    </source>
</evidence>
<keyword evidence="2" id="KW-0645">Protease</keyword>
<dbReference type="SUPFAM" id="SSF54001">
    <property type="entry name" value="Cysteine proteinases"/>
    <property type="match status" value="2"/>
</dbReference>
<dbReference type="Proteomes" id="UP000245207">
    <property type="component" value="Unassembled WGS sequence"/>
</dbReference>
<dbReference type="InterPro" id="IPR038765">
    <property type="entry name" value="Papain-like_cys_pep_sf"/>
</dbReference>
<gene>
    <name evidence="2" type="ORF">CTI12_AA407240</name>
</gene>